<organism evidence="9 10">
    <name type="scientific">Carnobacterium antarcticum</name>
    <dbReference type="NCBI Taxonomy" id="2126436"/>
    <lineage>
        <taxon>Bacteria</taxon>
        <taxon>Bacillati</taxon>
        <taxon>Bacillota</taxon>
        <taxon>Bacilli</taxon>
        <taxon>Lactobacillales</taxon>
        <taxon>Carnobacteriaceae</taxon>
        <taxon>Carnobacterium</taxon>
    </lineage>
</organism>
<gene>
    <name evidence="9" type="ORF">ACFSBK_09005</name>
</gene>
<dbReference type="SUPFAM" id="SSF143081">
    <property type="entry name" value="BB1717-like"/>
    <property type="match status" value="1"/>
</dbReference>
<proteinExistence type="inferred from homology"/>
<dbReference type="EC" id="3.4.-.-" evidence="8"/>
<dbReference type="EMBL" id="JBHUFF010000014">
    <property type="protein sequence ID" value="MFD1799986.1"/>
    <property type="molecule type" value="Genomic_DNA"/>
</dbReference>
<evidence type="ECO:0000256" key="7">
    <source>
        <dbReference type="ARBA" id="ARBA00023239"/>
    </source>
</evidence>
<dbReference type="Pfam" id="PF02586">
    <property type="entry name" value="SRAP"/>
    <property type="match status" value="1"/>
</dbReference>
<keyword evidence="3" id="KW-0227">DNA damage</keyword>
<keyword evidence="7" id="KW-0456">Lyase</keyword>
<dbReference type="PANTHER" id="PTHR13604">
    <property type="entry name" value="DC12-RELATED"/>
    <property type="match status" value="1"/>
</dbReference>
<reference evidence="10" key="1">
    <citation type="journal article" date="2019" name="Int. J. Syst. Evol. Microbiol.">
        <title>The Global Catalogue of Microorganisms (GCM) 10K type strain sequencing project: providing services to taxonomists for standard genome sequencing and annotation.</title>
        <authorList>
            <consortium name="The Broad Institute Genomics Platform"/>
            <consortium name="The Broad Institute Genome Sequencing Center for Infectious Disease"/>
            <person name="Wu L."/>
            <person name="Ma J."/>
        </authorList>
    </citation>
    <scope>NUCLEOTIDE SEQUENCE [LARGE SCALE GENOMIC DNA]</scope>
    <source>
        <strain evidence="10">KCTC 42143</strain>
    </source>
</reference>
<name>A0ABW4NP00_9LACT</name>
<keyword evidence="6" id="KW-0238">DNA-binding</keyword>
<comment type="similarity">
    <text evidence="1 8">Belongs to the SOS response-associated peptidase family.</text>
</comment>
<dbReference type="GO" id="GO:0016787">
    <property type="term" value="F:hydrolase activity"/>
    <property type="evidence" value="ECO:0007669"/>
    <property type="project" value="UniProtKB-KW"/>
</dbReference>
<keyword evidence="2 8" id="KW-0645">Protease</keyword>
<evidence type="ECO:0000313" key="9">
    <source>
        <dbReference type="EMBL" id="MFD1799986.1"/>
    </source>
</evidence>
<keyword evidence="10" id="KW-1185">Reference proteome</keyword>
<comment type="caution">
    <text evidence="9">The sequence shown here is derived from an EMBL/GenBank/DDBJ whole genome shotgun (WGS) entry which is preliminary data.</text>
</comment>
<sequence length="186" mass="21431">MCGRYRFSPNENDEIKRIYDLASKSSSEIKTGEVFPSDTTALILADEEKNIQVTGMQWGFPGFKPSQLIINARSETVKEKKMFSKAFQTTRCVFPTTGFFEWNKEKSKYLFTLSAQPVYICGFYKTFKEGSRSIIMTTEPNQSVLPIHNRMPLLIEKSEIKRYLTNDDFAGEYLKKAMPELTVEEV</sequence>
<dbReference type="InterPro" id="IPR003738">
    <property type="entry name" value="SRAP"/>
</dbReference>
<dbReference type="PANTHER" id="PTHR13604:SF0">
    <property type="entry name" value="ABASIC SITE PROCESSING PROTEIN HMCES"/>
    <property type="match status" value="1"/>
</dbReference>
<keyword evidence="5" id="KW-0190">Covalent protein-DNA linkage</keyword>
<evidence type="ECO:0000256" key="5">
    <source>
        <dbReference type="ARBA" id="ARBA00023124"/>
    </source>
</evidence>
<keyword evidence="4 8" id="KW-0378">Hydrolase</keyword>
<dbReference type="RefSeq" id="WP_058920004.1">
    <property type="nucleotide sequence ID" value="NZ_JBHSQC010000015.1"/>
</dbReference>
<evidence type="ECO:0000313" key="10">
    <source>
        <dbReference type="Proteomes" id="UP001597285"/>
    </source>
</evidence>
<accession>A0ABW4NP00</accession>
<protein>
    <recommendedName>
        <fullName evidence="8">Abasic site processing protein</fullName>
        <ecNumber evidence="8">3.4.-.-</ecNumber>
    </recommendedName>
</protein>
<dbReference type="Gene3D" id="3.90.1680.10">
    <property type="entry name" value="SOS response associated peptidase-like"/>
    <property type="match status" value="1"/>
</dbReference>
<evidence type="ECO:0000256" key="4">
    <source>
        <dbReference type="ARBA" id="ARBA00022801"/>
    </source>
</evidence>
<dbReference type="Proteomes" id="UP001597285">
    <property type="component" value="Unassembled WGS sequence"/>
</dbReference>
<evidence type="ECO:0000256" key="2">
    <source>
        <dbReference type="ARBA" id="ARBA00022670"/>
    </source>
</evidence>
<evidence type="ECO:0000256" key="1">
    <source>
        <dbReference type="ARBA" id="ARBA00008136"/>
    </source>
</evidence>
<evidence type="ECO:0000256" key="6">
    <source>
        <dbReference type="ARBA" id="ARBA00023125"/>
    </source>
</evidence>
<evidence type="ECO:0000256" key="8">
    <source>
        <dbReference type="RuleBase" id="RU364100"/>
    </source>
</evidence>
<dbReference type="InterPro" id="IPR036590">
    <property type="entry name" value="SRAP-like"/>
</dbReference>
<evidence type="ECO:0000256" key="3">
    <source>
        <dbReference type="ARBA" id="ARBA00022763"/>
    </source>
</evidence>